<dbReference type="PANTHER" id="PTHR13245:SF14">
    <property type="entry name" value="RRP15-LIKE PROTEIN"/>
    <property type="match status" value="1"/>
</dbReference>
<feature type="compositionally biased region" description="Acidic residues" evidence="2">
    <location>
        <begin position="69"/>
        <end position="82"/>
    </location>
</feature>
<dbReference type="GO" id="GO:0030687">
    <property type="term" value="C:preribosome, large subunit precursor"/>
    <property type="evidence" value="ECO:0007669"/>
    <property type="project" value="TreeGrafter"/>
</dbReference>
<evidence type="ECO:0000313" key="4">
    <source>
        <dbReference type="Proteomes" id="UP000275078"/>
    </source>
</evidence>
<proteinExistence type="inferred from homology"/>
<feature type="region of interest" description="Disordered" evidence="2">
    <location>
        <begin position="1"/>
        <end position="133"/>
    </location>
</feature>
<feature type="compositionally biased region" description="Acidic residues" evidence="2">
    <location>
        <begin position="89"/>
        <end position="114"/>
    </location>
</feature>
<protein>
    <submittedName>
        <fullName evidence="3">Rrp15p-domain-containing protein</fullName>
    </submittedName>
</protein>
<dbReference type="OrthoDB" id="20949at2759"/>
<dbReference type="InterPro" id="IPR012459">
    <property type="entry name" value="Rrp15"/>
</dbReference>
<dbReference type="GO" id="GO:0000470">
    <property type="term" value="P:maturation of LSU-rRNA"/>
    <property type="evidence" value="ECO:0007669"/>
    <property type="project" value="TreeGrafter"/>
</dbReference>
<feature type="compositionally biased region" description="Basic and acidic residues" evidence="2">
    <location>
        <begin position="41"/>
        <end position="56"/>
    </location>
</feature>
<dbReference type="PANTHER" id="PTHR13245">
    <property type="entry name" value="RRP15-LIKE PROTEIN"/>
    <property type="match status" value="1"/>
</dbReference>
<accession>A0A3N4IKT2</accession>
<name>A0A3N4IKT2_ASCIM</name>
<evidence type="ECO:0000256" key="1">
    <source>
        <dbReference type="ARBA" id="ARBA00007462"/>
    </source>
</evidence>
<dbReference type="AlphaFoldDB" id="A0A3N4IKT2"/>
<evidence type="ECO:0000313" key="3">
    <source>
        <dbReference type="EMBL" id="RPA86266.1"/>
    </source>
</evidence>
<keyword evidence="4" id="KW-1185">Reference proteome</keyword>
<dbReference type="STRING" id="1160509.A0A3N4IKT2"/>
<evidence type="ECO:0000256" key="2">
    <source>
        <dbReference type="SAM" id="MobiDB-lite"/>
    </source>
</evidence>
<dbReference type="Proteomes" id="UP000275078">
    <property type="component" value="Unassembled WGS sequence"/>
</dbReference>
<reference evidence="3 4" key="1">
    <citation type="journal article" date="2018" name="Nat. Ecol. Evol.">
        <title>Pezizomycetes genomes reveal the molecular basis of ectomycorrhizal truffle lifestyle.</title>
        <authorList>
            <person name="Murat C."/>
            <person name="Payen T."/>
            <person name="Noel B."/>
            <person name="Kuo A."/>
            <person name="Morin E."/>
            <person name="Chen J."/>
            <person name="Kohler A."/>
            <person name="Krizsan K."/>
            <person name="Balestrini R."/>
            <person name="Da Silva C."/>
            <person name="Montanini B."/>
            <person name="Hainaut M."/>
            <person name="Levati E."/>
            <person name="Barry K.W."/>
            <person name="Belfiori B."/>
            <person name="Cichocki N."/>
            <person name="Clum A."/>
            <person name="Dockter R.B."/>
            <person name="Fauchery L."/>
            <person name="Guy J."/>
            <person name="Iotti M."/>
            <person name="Le Tacon F."/>
            <person name="Lindquist E.A."/>
            <person name="Lipzen A."/>
            <person name="Malagnac F."/>
            <person name="Mello A."/>
            <person name="Molinier V."/>
            <person name="Miyauchi S."/>
            <person name="Poulain J."/>
            <person name="Riccioni C."/>
            <person name="Rubini A."/>
            <person name="Sitrit Y."/>
            <person name="Splivallo R."/>
            <person name="Traeger S."/>
            <person name="Wang M."/>
            <person name="Zifcakova L."/>
            <person name="Wipf D."/>
            <person name="Zambonelli A."/>
            <person name="Paolocci F."/>
            <person name="Nowrousian M."/>
            <person name="Ottonello S."/>
            <person name="Baldrian P."/>
            <person name="Spatafora J.W."/>
            <person name="Henrissat B."/>
            <person name="Nagy L.G."/>
            <person name="Aury J.M."/>
            <person name="Wincker P."/>
            <person name="Grigoriev I.V."/>
            <person name="Bonfante P."/>
            <person name="Martin F.M."/>
        </authorList>
    </citation>
    <scope>NUCLEOTIDE SEQUENCE [LARGE SCALE GENOMIC DNA]</scope>
    <source>
        <strain evidence="3 4">RN42</strain>
    </source>
</reference>
<dbReference type="EMBL" id="ML119650">
    <property type="protein sequence ID" value="RPA86266.1"/>
    <property type="molecule type" value="Genomic_DNA"/>
</dbReference>
<dbReference type="GO" id="GO:0000460">
    <property type="term" value="P:maturation of 5.8S rRNA"/>
    <property type="evidence" value="ECO:0007669"/>
    <property type="project" value="TreeGrafter"/>
</dbReference>
<organism evidence="3 4">
    <name type="scientific">Ascobolus immersus RN42</name>
    <dbReference type="NCBI Taxonomy" id="1160509"/>
    <lineage>
        <taxon>Eukaryota</taxon>
        <taxon>Fungi</taxon>
        <taxon>Dikarya</taxon>
        <taxon>Ascomycota</taxon>
        <taxon>Pezizomycotina</taxon>
        <taxon>Pezizomycetes</taxon>
        <taxon>Pezizales</taxon>
        <taxon>Ascobolaceae</taxon>
        <taxon>Ascobolus</taxon>
    </lineage>
</organism>
<feature type="compositionally biased region" description="Basic residues" evidence="2">
    <location>
        <begin position="1"/>
        <end position="10"/>
    </location>
</feature>
<gene>
    <name evidence="3" type="ORF">BJ508DRAFT_411441</name>
</gene>
<dbReference type="Pfam" id="PF07890">
    <property type="entry name" value="Rrp15p"/>
    <property type="match status" value="1"/>
</dbReference>
<comment type="similarity">
    <text evidence="1">Belongs to the RRP15 family.</text>
</comment>
<sequence length="293" mass="31912">MGMPASKKRKTEPSKSKISALTDVPSTARKSKGKVTISSSKVDKSIKPTQSKKPEPQSDNESEAAGSDAYEDPVDSDSDDEVVEKLDALDTDDAEPTEAAESDAEADEEGDSDSDYNTMQSKKRKRRTDPALFSTSLSKILSSHLTTAARSDPILIRARTSKTAEATTNAARVEAKAKRLLVLEKKKSLEKGRIRNLLPVNNTAEDDDTGDNGAESMQAIMEREKRLRKIAQRGVVRLFNAVRAAQVKGEMAEKVLEADVDDAARIVSLGEKKEKVTEMSKKGFLDLLEKGGK</sequence>